<evidence type="ECO:0000256" key="1">
    <source>
        <dbReference type="SAM" id="MobiDB-lite"/>
    </source>
</evidence>
<dbReference type="InterPro" id="IPR048324">
    <property type="entry name" value="ZSWIM1-3_RNaseH-like"/>
</dbReference>
<dbReference type="Pfam" id="PF21056">
    <property type="entry name" value="ZSWIM1-3_RNaseH-like"/>
    <property type="match status" value="1"/>
</dbReference>
<dbReference type="AlphaFoldDB" id="A0A9W6TYY6"/>
<dbReference type="EMBL" id="BSXT01000242">
    <property type="protein sequence ID" value="GMF21994.1"/>
    <property type="molecule type" value="Genomic_DNA"/>
</dbReference>
<dbReference type="OrthoDB" id="111802at2759"/>
<dbReference type="InterPro" id="IPR052579">
    <property type="entry name" value="Zinc_finger_SWIM"/>
</dbReference>
<feature type="compositionally biased region" description="Low complexity" evidence="1">
    <location>
        <begin position="87"/>
        <end position="98"/>
    </location>
</feature>
<dbReference type="PANTHER" id="PTHR31569">
    <property type="entry name" value="SWIM-TYPE DOMAIN-CONTAINING PROTEIN"/>
    <property type="match status" value="1"/>
</dbReference>
<feature type="compositionally biased region" description="Basic and acidic residues" evidence="1">
    <location>
        <begin position="31"/>
        <end position="47"/>
    </location>
</feature>
<comment type="caution">
    <text evidence="3">The sequence shown here is derived from an EMBL/GenBank/DDBJ whole genome shotgun (WGS) entry which is preliminary data.</text>
</comment>
<reference evidence="3" key="1">
    <citation type="submission" date="2023-04" db="EMBL/GenBank/DDBJ databases">
        <title>Phytophthora fragariaefolia NBRC 109709.</title>
        <authorList>
            <person name="Ichikawa N."/>
            <person name="Sato H."/>
            <person name="Tonouchi N."/>
        </authorList>
    </citation>
    <scope>NUCLEOTIDE SEQUENCE</scope>
    <source>
        <strain evidence="3">NBRC 109709</strain>
    </source>
</reference>
<protein>
    <submittedName>
        <fullName evidence="3">Unnamed protein product</fullName>
    </submittedName>
</protein>
<evidence type="ECO:0000259" key="2">
    <source>
        <dbReference type="Pfam" id="PF21056"/>
    </source>
</evidence>
<gene>
    <name evidence="3" type="ORF">Pfra01_000310800</name>
</gene>
<sequence>MTPTLILEVAHTDSAMLEQEDVGMRGSPTLDQRRIEQRETREAREMFEIEPDSDSDNGALGEVLSVLDEADREPSSSNSDDSDYEDNAASARSSSDDSGVVDEICQGAGNNAAGNAESEQDDAAVADDKIGSQILCKLHPNLHRISNRTYDLQAKRAEPAWFHGFKSSLDSWGNFHEAFDEFQVQSYQQFSKRKKNILRDVHNMVQRHRNEEQADLTEAQRAFAVLEEFCKYGGISANILVDCETNVARIATFQTARMKGLFKAFPEVIIVDSTHDTNVNRYKLFSFLVHDVFGKIFKANNPDWAKIQVVISNKAVHEKDVLRDELPEARQLLCQWHVITWLKKQAARLAPASKKEVKSLVRLLVYVANKGEYDDAKGALVTAVSGDISHEFYQTFTTNWDSTQDEWVAYKRGNIPHLTNNTNNRIETKWGKLKDIINDSFTIDQLLSTLITLQNYAEEQYLAEYHRVGSRPSRSCEDRELTLLALQLSPFAF</sequence>
<evidence type="ECO:0000313" key="4">
    <source>
        <dbReference type="Proteomes" id="UP001165121"/>
    </source>
</evidence>
<evidence type="ECO:0000313" key="3">
    <source>
        <dbReference type="EMBL" id="GMF21994.1"/>
    </source>
</evidence>
<organism evidence="3 4">
    <name type="scientific">Phytophthora fragariaefolia</name>
    <dbReference type="NCBI Taxonomy" id="1490495"/>
    <lineage>
        <taxon>Eukaryota</taxon>
        <taxon>Sar</taxon>
        <taxon>Stramenopiles</taxon>
        <taxon>Oomycota</taxon>
        <taxon>Peronosporomycetes</taxon>
        <taxon>Peronosporales</taxon>
        <taxon>Peronosporaceae</taxon>
        <taxon>Phytophthora</taxon>
    </lineage>
</organism>
<proteinExistence type="predicted"/>
<feature type="region of interest" description="Disordered" evidence="1">
    <location>
        <begin position="17"/>
        <end position="123"/>
    </location>
</feature>
<accession>A0A9W6TYY6</accession>
<feature type="domain" description="ZSWIM1/3 RNaseH-like" evidence="2">
    <location>
        <begin position="228"/>
        <end position="295"/>
    </location>
</feature>
<dbReference type="Proteomes" id="UP001165121">
    <property type="component" value="Unassembled WGS sequence"/>
</dbReference>
<dbReference type="PANTHER" id="PTHR31569:SF4">
    <property type="entry name" value="SWIM-TYPE DOMAIN-CONTAINING PROTEIN"/>
    <property type="match status" value="1"/>
</dbReference>
<keyword evidence="4" id="KW-1185">Reference proteome</keyword>
<name>A0A9W6TYY6_9STRA</name>
<feature type="compositionally biased region" description="Low complexity" evidence="1">
    <location>
        <begin position="107"/>
        <end position="116"/>
    </location>
</feature>